<feature type="signal peptide" evidence="2">
    <location>
        <begin position="1"/>
        <end position="23"/>
    </location>
</feature>
<feature type="transmembrane region" description="Helical" evidence="1">
    <location>
        <begin position="149"/>
        <end position="172"/>
    </location>
</feature>
<gene>
    <name evidence="3" type="ORF">RAN89_17240</name>
</gene>
<reference evidence="3 4" key="1">
    <citation type="submission" date="2023-08" db="EMBL/GenBank/DDBJ databases">
        <title>Rhodoferax potami sp. nov. and Rhodoferax mekongensis sp. nov., isolated from the Mekong River in Thailand.</title>
        <authorList>
            <person name="Kitikhun S."/>
            <person name="Charoenyingcharoen P."/>
            <person name="Siriarchawattana P."/>
            <person name="Likhitrattanapisal S."/>
            <person name="Nilsakha T."/>
            <person name="Chanpet A."/>
            <person name="Rattanawaree P."/>
            <person name="Ingsriswang S."/>
        </authorList>
    </citation>
    <scope>NUCLEOTIDE SEQUENCE [LARGE SCALE GENOMIC DNA]</scope>
    <source>
        <strain evidence="3 4">TBRC 17307</strain>
    </source>
</reference>
<protein>
    <submittedName>
        <fullName evidence="3">HupE/UreJ family protein</fullName>
    </submittedName>
</protein>
<feature type="transmembrane region" description="Helical" evidence="1">
    <location>
        <begin position="39"/>
        <end position="58"/>
    </location>
</feature>
<feature type="transmembrane region" description="Helical" evidence="1">
    <location>
        <begin position="70"/>
        <end position="89"/>
    </location>
</feature>
<accession>A0ABZ0AYQ4</accession>
<feature type="transmembrane region" description="Helical" evidence="1">
    <location>
        <begin position="95"/>
        <end position="113"/>
    </location>
</feature>
<keyword evidence="2" id="KW-0732">Signal</keyword>
<dbReference type="EMBL" id="CP132507">
    <property type="protein sequence ID" value="WNO04614.1"/>
    <property type="molecule type" value="Genomic_DNA"/>
</dbReference>
<keyword evidence="4" id="KW-1185">Reference proteome</keyword>
<evidence type="ECO:0000313" key="4">
    <source>
        <dbReference type="Proteomes" id="UP001302257"/>
    </source>
</evidence>
<feature type="transmembrane region" description="Helical" evidence="1">
    <location>
        <begin position="120"/>
        <end position="137"/>
    </location>
</feature>
<name>A0ABZ0AYQ4_9BURK</name>
<feature type="transmembrane region" description="Helical" evidence="1">
    <location>
        <begin position="179"/>
        <end position="199"/>
    </location>
</feature>
<keyword evidence="1" id="KW-0472">Membrane</keyword>
<keyword evidence="1" id="KW-1133">Transmembrane helix</keyword>
<dbReference type="PIRSF" id="PIRSF016919">
    <property type="entry name" value="HupE_UreJ"/>
    <property type="match status" value="1"/>
</dbReference>
<dbReference type="InterPro" id="IPR007038">
    <property type="entry name" value="HupE_UreJ"/>
</dbReference>
<evidence type="ECO:0000256" key="1">
    <source>
        <dbReference type="SAM" id="Phobius"/>
    </source>
</evidence>
<dbReference type="RefSeq" id="WP_313867448.1">
    <property type="nucleotide sequence ID" value="NZ_CP132507.1"/>
</dbReference>
<proteinExistence type="predicted"/>
<feature type="chain" id="PRO_5046959919" evidence="2">
    <location>
        <begin position="24"/>
        <end position="200"/>
    </location>
</feature>
<dbReference type="Pfam" id="PF04955">
    <property type="entry name" value="HupE_UreJ"/>
    <property type="match status" value="1"/>
</dbReference>
<dbReference type="Proteomes" id="UP001302257">
    <property type="component" value="Chromosome"/>
</dbReference>
<evidence type="ECO:0000313" key="3">
    <source>
        <dbReference type="EMBL" id="WNO04614.1"/>
    </source>
</evidence>
<organism evidence="3 4">
    <name type="scientific">Rhodoferax mekongensis</name>
    <dbReference type="NCBI Taxonomy" id="3068341"/>
    <lineage>
        <taxon>Bacteria</taxon>
        <taxon>Pseudomonadati</taxon>
        <taxon>Pseudomonadota</taxon>
        <taxon>Betaproteobacteria</taxon>
        <taxon>Burkholderiales</taxon>
        <taxon>Comamonadaceae</taxon>
        <taxon>Rhodoferax</taxon>
    </lineage>
</organism>
<sequence>MRYPSKSALLFIAAGALSTGASAHMGTDLHSHGSFMTGLLHPLGGLDHLLAMLAVGVWSAVSARRAGPALLWGPLAFANMLVLGALLGLRGMGGAVVEPMVAASVLALGLLVLTRQGMNAAASMVLVGGFAVFHGLAHGAELAATGDAVAPVAGMFVTTIALHLSGVALGWSLRAANVWATRATGAAVATSGLALLMQLA</sequence>
<evidence type="ECO:0000256" key="2">
    <source>
        <dbReference type="SAM" id="SignalP"/>
    </source>
</evidence>
<keyword evidence="1" id="KW-0812">Transmembrane</keyword>